<dbReference type="EMBL" id="JAFREM010000027">
    <property type="protein sequence ID" value="MBO1307774.1"/>
    <property type="molecule type" value="Genomic_DNA"/>
</dbReference>
<dbReference type="InterPro" id="IPR025194">
    <property type="entry name" value="RodZ-like_C"/>
</dbReference>
<accession>A0ABS3LHE9</accession>
<dbReference type="Pfam" id="PF13464">
    <property type="entry name" value="RodZ_C"/>
    <property type="match status" value="1"/>
</dbReference>
<feature type="compositionally biased region" description="Low complexity" evidence="1">
    <location>
        <begin position="152"/>
        <end position="175"/>
    </location>
</feature>
<organism evidence="4 5">
    <name type="scientific">Candidatus Enterococcus moelleringii</name>
    <dbReference type="NCBI Taxonomy" id="2815325"/>
    <lineage>
        <taxon>Bacteria</taxon>
        <taxon>Bacillati</taxon>
        <taxon>Bacillota</taxon>
        <taxon>Bacilli</taxon>
        <taxon>Lactobacillales</taxon>
        <taxon>Enterococcaceae</taxon>
        <taxon>Enterococcus</taxon>
    </lineage>
</organism>
<evidence type="ECO:0000313" key="4">
    <source>
        <dbReference type="EMBL" id="MBO1307774.1"/>
    </source>
</evidence>
<dbReference type="PANTHER" id="PTHR34475:SF1">
    <property type="entry name" value="CYTOSKELETON PROTEIN RODZ"/>
    <property type="match status" value="1"/>
</dbReference>
<proteinExistence type="predicted"/>
<comment type="caution">
    <text evidence="4">The sequence shown here is derived from an EMBL/GenBank/DDBJ whole genome shotgun (WGS) entry which is preliminary data.</text>
</comment>
<protein>
    <submittedName>
        <fullName evidence="4">Helix-turn-helix domain-containing protein</fullName>
    </submittedName>
</protein>
<feature type="domain" description="Cytoskeleton protein RodZ-like C-terminal" evidence="3">
    <location>
        <begin position="212"/>
        <end position="275"/>
    </location>
</feature>
<evidence type="ECO:0000256" key="1">
    <source>
        <dbReference type="SAM" id="MobiDB-lite"/>
    </source>
</evidence>
<dbReference type="Gene3D" id="1.10.260.40">
    <property type="entry name" value="lambda repressor-like DNA-binding domains"/>
    <property type="match status" value="1"/>
</dbReference>
<reference evidence="4 5" key="1">
    <citation type="submission" date="2021-03" db="EMBL/GenBank/DDBJ databases">
        <title>Enterococcal diversity collection.</title>
        <authorList>
            <person name="Gilmore M.S."/>
            <person name="Schwartzman J."/>
            <person name="Van Tyne D."/>
            <person name="Martin M."/>
            <person name="Earl A.M."/>
            <person name="Manson A.L."/>
            <person name="Straub T."/>
            <person name="Salamzade R."/>
            <person name="Saavedra J."/>
            <person name="Lebreton F."/>
            <person name="Prichula J."/>
            <person name="Schaufler K."/>
            <person name="Gaca A."/>
            <person name="Sgardioli B."/>
            <person name="Wagenaar J."/>
            <person name="Strong T."/>
        </authorList>
    </citation>
    <scope>NUCLEOTIDE SEQUENCE [LARGE SCALE GENOMIC DNA]</scope>
    <source>
        <strain evidence="4 5">669A</strain>
    </source>
</reference>
<keyword evidence="5" id="KW-1185">Reference proteome</keyword>
<dbReference type="RefSeq" id="WP_207674769.1">
    <property type="nucleotide sequence ID" value="NZ_JAFREM010000027.1"/>
</dbReference>
<evidence type="ECO:0000313" key="5">
    <source>
        <dbReference type="Proteomes" id="UP000664601"/>
    </source>
</evidence>
<gene>
    <name evidence="4" type="ORF">JZO70_16485</name>
</gene>
<keyword evidence="2" id="KW-0812">Transmembrane</keyword>
<dbReference type="InterPro" id="IPR010982">
    <property type="entry name" value="Lambda_DNA-bd_dom_sf"/>
</dbReference>
<name>A0ABS3LHE9_9ENTE</name>
<evidence type="ECO:0000256" key="2">
    <source>
        <dbReference type="SAM" id="Phobius"/>
    </source>
</evidence>
<dbReference type="InterPro" id="IPR050400">
    <property type="entry name" value="Bact_Cytoskel_RodZ"/>
</dbReference>
<keyword evidence="2" id="KW-0472">Membrane</keyword>
<sequence>MATINIGETLRKARIDQKISLDELQQKTKIQKRYLIALEDNDFHLLPSDYYLRAFIRQYAEEVRLDGNYLLDVYDGKDQPQPVYPEIAPVEGSRKKKHAENPTKKRVKASLPTVLLGLVALSIVAVVGYMMWLDNQGEPIISPNNSMAVENSVSSSESTLESTSESSSTVESTSESSEEPEKPKMAITMENNTTNTAQMKIDQIDGPVKLTFTGRERVWVGVQVNGALIYQHTLQPNETQTTELPANTAQAMITLGIADYASIEVNDEPLDFQPAGSLSQKNINLTMNYVQQ</sequence>
<dbReference type="Proteomes" id="UP000664601">
    <property type="component" value="Unassembled WGS sequence"/>
</dbReference>
<keyword evidence="2" id="KW-1133">Transmembrane helix</keyword>
<feature type="transmembrane region" description="Helical" evidence="2">
    <location>
        <begin position="114"/>
        <end position="133"/>
    </location>
</feature>
<dbReference type="PANTHER" id="PTHR34475">
    <property type="match status" value="1"/>
</dbReference>
<dbReference type="SUPFAM" id="SSF47413">
    <property type="entry name" value="lambda repressor-like DNA-binding domains"/>
    <property type="match status" value="1"/>
</dbReference>
<feature type="region of interest" description="Disordered" evidence="1">
    <location>
        <begin position="151"/>
        <end position="185"/>
    </location>
</feature>
<evidence type="ECO:0000259" key="3">
    <source>
        <dbReference type="Pfam" id="PF13464"/>
    </source>
</evidence>
<dbReference type="Pfam" id="PF13413">
    <property type="entry name" value="HTH_25"/>
    <property type="match status" value="1"/>
</dbReference>